<feature type="transmembrane region" description="Helical" evidence="10">
    <location>
        <begin position="558"/>
        <end position="584"/>
    </location>
</feature>
<evidence type="ECO:0000256" key="3">
    <source>
        <dbReference type="ARBA" id="ARBA00022606"/>
    </source>
</evidence>
<dbReference type="PANTHER" id="PTHR21137">
    <property type="entry name" value="ODORANT RECEPTOR"/>
    <property type="match status" value="1"/>
</dbReference>
<evidence type="ECO:0000256" key="8">
    <source>
        <dbReference type="ARBA" id="ARBA00023170"/>
    </source>
</evidence>
<proteinExistence type="predicted"/>
<comment type="subcellular location">
    <subcellularLocation>
        <location evidence="1">Cell membrane</location>
        <topology evidence="1">Multi-pass membrane protein</topology>
    </subcellularLocation>
</comment>
<sequence>MKRTSTISRPVEIGLRFIGMWPDSAYATLCWLMYMVTMVIVQYYQYAYVFAHFDLNNIPLLMDCLGLTLAYTLAFFKLLALWWNRRRFYFILAAMDRDGRECDINDSYASMMINVADVSRRCSSVMISINALAAFFLSIGEHLLHSLNDVNRVDNNSRELPIKMEFPFDVSESPIFECFLIGQFLYELLLASIVGMVNALLVSLYFQYSYVYAHLDFGNLTKLMDGLGLTLDYTLTILKLISLWFNRRIFADILTAIDDDWKDRPTDLRQCVMMDKANLAHRCSNAIVSVNAVATVLYFIDSHVRRHTISKDGQHREFPIQVQFPFETHETPIFEFVVLGLFFHVLETATVIAILNSLILTLVLHVSGQIDIMCQELKEISSTLKSKSKSIGDAAYEAVWYDLSTSECRILLFLILRSQKRLTITAGKVMDLTLESFTTFDNLIKLMDGLGITLDSTLTFMKMISLWFNRRIFVDILVAMDNDWKDATDLHKCVMINKANLAYRCSNAMIFVNIVATVLYFIDSYARIRIFSKDGQYPKFPIQIQLPLKAHETPVFDFIVLGLFFHVLETAIAIAVLNSLILTLSFDMNMENKSGVFTQFIIPYLAVSAEAFIFCFAGEYLSTKSRSISDAAYETVWYDLSISECRILLFLILRSQKRLPITAGKVMDLTLESYTTVMKASASYISVLHAMY</sequence>
<dbReference type="FunCoup" id="E2A3X5">
    <property type="interactions" value="28"/>
</dbReference>
<evidence type="ECO:0000256" key="10">
    <source>
        <dbReference type="SAM" id="Phobius"/>
    </source>
</evidence>
<feature type="transmembrane region" description="Helical" evidence="10">
    <location>
        <begin position="58"/>
        <end position="83"/>
    </location>
</feature>
<dbReference type="OrthoDB" id="6765072at2759"/>
<organism evidence="12">
    <name type="scientific">Camponotus floridanus</name>
    <name type="common">Florida carpenter ant</name>
    <dbReference type="NCBI Taxonomy" id="104421"/>
    <lineage>
        <taxon>Eukaryota</taxon>
        <taxon>Metazoa</taxon>
        <taxon>Ecdysozoa</taxon>
        <taxon>Arthropoda</taxon>
        <taxon>Hexapoda</taxon>
        <taxon>Insecta</taxon>
        <taxon>Pterygota</taxon>
        <taxon>Neoptera</taxon>
        <taxon>Endopterygota</taxon>
        <taxon>Hymenoptera</taxon>
        <taxon>Apocrita</taxon>
        <taxon>Aculeata</taxon>
        <taxon>Formicoidea</taxon>
        <taxon>Formicidae</taxon>
        <taxon>Formicinae</taxon>
        <taxon>Camponotus</taxon>
    </lineage>
</organism>
<feature type="transmembrane region" description="Helical" evidence="10">
    <location>
        <begin position="336"/>
        <end position="363"/>
    </location>
</feature>
<keyword evidence="5" id="KW-0552">Olfaction</keyword>
<dbReference type="GO" id="GO:0005886">
    <property type="term" value="C:plasma membrane"/>
    <property type="evidence" value="ECO:0007669"/>
    <property type="project" value="UniProtKB-SubCell"/>
</dbReference>
<keyword evidence="3" id="KW-0716">Sensory transduction</keyword>
<evidence type="ECO:0000256" key="7">
    <source>
        <dbReference type="ARBA" id="ARBA00023136"/>
    </source>
</evidence>
<dbReference type="InParanoid" id="E2A3X5"/>
<feature type="transmembrane region" description="Helical" evidence="10">
    <location>
        <begin position="501"/>
        <end position="522"/>
    </location>
</feature>
<evidence type="ECO:0000256" key="9">
    <source>
        <dbReference type="ARBA" id="ARBA00023224"/>
    </source>
</evidence>
<keyword evidence="2" id="KW-1003">Cell membrane</keyword>
<keyword evidence="12" id="KW-1185">Reference proteome</keyword>
<evidence type="ECO:0000256" key="6">
    <source>
        <dbReference type="ARBA" id="ARBA00022989"/>
    </source>
</evidence>
<keyword evidence="8 11" id="KW-0675">Receptor</keyword>
<accession>E2A3X5</accession>
<dbReference type="EMBL" id="GL436519">
    <property type="protein sequence ID" value="EFN71827.1"/>
    <property type="molecule type" value="Genomic_DNA"/>
</dbReference>
<dbReference type="GO" id="GO:0005549">
    <property type="term" value="F:odorant binding"/>
    <property type="evidence" value="ECO:0007669"/>
    <property type="project" value="InterPro"/>
</dbReference>
<keyword evidence="7 10" id="KW-0472">Membrane</keyword>
<evidence type="ECO:0000256" key="2">
    <source>
        <dbReference type="ARBA" id="ARBA00022475"/>
    </source>
</evidence>
<dbReference type="GO" id="GO:0007165">
    <property type="term" value="P:signal transduction"/>
    <property type="evidence" value="ECO:0007669"/>
    <property type="project" value="UniProtKB-KW"/>
</dbReference>
<dbReference type="AlphaFoldDB" id="E2A3X5"/>
<dbReference type="PANTHER" id="PTHR21137:SF35">
    <property type="entry name" value="ODORANT RECEPTOR 19A-RELATED"/>
    <property type="match status" value="1"/>
</dbReference>
<evidence type="ECO:0000256" key="5">
    <source>
        <dbReference type="ARBA" id="ARBA00022725"/>
    </source>
</evidence>
<keyword evidence="6 10" id="KW-1133">Transmembrane helix</keyword>
<feature type="transmembrane region" description="Helical" evidence="10">
    <location>
        <begin position="283"/>
        <end position="300"/>
    </location>
</feature>
<dbReference type="Pfam" id="PF02949">
    <property type="entry name" value="7tm_6"/>
    <property type="match status" value="2"/>
</dbReference>
<evidence type="ECO:0000256" key="1">
    <source>
        <dbReference type="ARBA" id="ARBA00004651"/>
    </source>
</evidence>
<gene>
    <name evidence="11" type="ORF">EAG_13652</name>
</gene>
<dbReference type="Proteomes" id="UP000000311">
    <property type="component" value="Unassembled WGS sequence"/>
</dbReference>
<dbReference type="GO" id="GO:0004984">
    <property type="term" value="F:olfactory receptor activity"/>
    <property type="evidence" value="ECO:0007669"/>
    <property type="project" value="InterPro"/>
</dbReference>
<dbReference type="InterPro" id="IPR004117">
    <property type="entry name" value="7tm6_olfct_rcpt"/>
</dbReference>
<feature type="transmembrane region" description="Helical" evidence="10">
    <location>
        <begin position="25"/>
        <end position="46"/>
    </location>
</feature>
<evidence type="ECO:0000313" key="11">
    <source>
        <dbReference type="EMBL" id="EFN71827.1"/>
    </source>
</evidence>
<name>E2A3X5_CAMFO</name>
<protein>
    <submittedName>
        <fullName evidence="11">Odorant receptor 47a</fullName>
    </submittedName>
</protein>
<evidence type="ECO:0000313" key="12">
    <source>
        <dbReference type="Proteomes" id="UP000000311"/>
    </source>
</evidence>
<reference evidence="11 12" key="1">
    <citation type="journal article" date="2010" name="Science">
        <title>Genomic comparison of the ants Camponotus floridanus and Harpegnathos saltator.</title>
        <authorList>
            <person name="Bonasio R."/>
            <person name="Zhang G."/>
            <person name="Ye C."/>
            <person name="Mutti N.S."/>
            <person name="Fang X."/>
            <person name="Qin N."/>
            <person name="Donahue G."/>
            <person name="Yang P."/>
            <person name="Li Q."/>
            <person name="Li C."/>
            <person name="Zhang P."/>
            <person name="Huang Z."/>
            <person name="Berger S.L."/>
            <person name="Reinberg D."/>
            <person name="Wang J."/>
            <person name="Liebig J."/>
        </authorList>
    </citation>
    <scope>NUCLEOTIDE SEQUENCE [LARGE SCALE GENOMIC DNA]</scope>
    <source>
        <strain evidence="12">C129</strain>
    </source>
</reference>
<keyword evidence="4 10" id="KW-0812">Transmembrane</keyword>
<feature type="transmembrane region" description="Helical" evidence="10">
    <location>
        <begin position="596"/>
        <end position="616"/>
    </location>
</feature>
<feature type="transmembrane region" description="Helical" evidence="10">
    <location>
        <begin position="184"/>
        <end position="206"/>
    </location>
</feature>
<feature type="transmembrane region" description="Helical" evidence="10">
    <location>
        <begin position="226"/>
        <end position="245"/>
    </location>
</feature>
<evidence type="ECO:0000256" key="4">
    <source>
        <dbReference type="ARBA" id="ARBA00022692"/>
    </source>
</evidence>
<keyword evidence="9" id="KW-0807">Transducer</keyword>